<dbReference type="AlphaFoldDB" id="A0A0K0G4X3"/>
<reference evidence="2" key="2">
    <citation type="submission" date="2015-08" db="UniProtKB">
        <authorList>
            <consortium name="WormBaseParasite"/>
        </authorList>
    </citation>
    <scope>IDENTIFICATION</scope>
</reference>
<evidence type="ECO:0000313" key="2">
    <source>
        <dbReference type="WBParaSite" id="SVE_1978500.1"/>
    </source>
</evidence>
<name>A0A0K0G4X3_STRVS</name>
<accession>A0A0K0G4X3</accession>
<dbReference type="Proteomes" id="UP000035680">
    <property type="component" value="Unassembled WGS sequence"/>
</dbReference>
<protein>
    <submittedName>
        <fullName evidence="2">Uncharacterized protein</fullName>
    </submittedName>
</protein>
<organism evidence="1 2">
    <name type="scientific">Strongyloides venezuelensis</name>
    <name type="common">Threadworm</name>
    <dbReference type="NCBI Taxonomy" id="75913"/>
    <lineage>
        <taxon>Eukaryota</taxon>
        <taxon>Metazoa</taxon>
        <taxon>Ecdysozoa</taxon>
        <taxon>Nematoda</taxon>
        <taxon>Chromadorea</taxon>
        <taxon>Rhabditida</taxon>
        <taxon>Tylenchina</taxon>
        <taxon>Panagrolaimomorpha</taxon>
        <taxon>Strongyloidoidea</taxon>
        <taxon>Strongyloididae</taxon>
        <taxon>Strongyloides</taxon>
    </lineage>
</organism>
<keyword evidence="1" id="KW-1185">Reference proteome</keyword>
<sequence>MFVVISFGILAFALAGAFVVWFCELFSNTNARKERNKSSEGMRDSSYNDKLLYQGKLNNVSEYEELPVIEENNNCGKIF</sequence>
<evidence type="ECO:0000313" key="1">
    <source>
        <dbReference type="Proteomes" id="UP000035680"/>
    </source>
</evidence>
<proteinExistence type="predicted"/>
<dbReference type="WBParaSite" id="SVE_1978500.1">
    <property type="protein sequence ID" value="SVE_1978500.1"/>
    <property type="gene ID" value="SVE_1978500"/>
</dbReference>
<reference evidence="1" key="1">
    <citation type="submission" date="2014-07" db="EMBL/GenBank/DDBJ databases">
        <authorList>
            <person name="Martin A.A"/>
            <person name="De Silva N."/>
        </authorList>
    </citation>
    <scope>NUCLEOTIDE SEQUENCE</scope>
</reference>